<evidence type="ECO:0000313" key="1">
    <source>
        <dbReference type="EMBL" id="KOO33071.1"/>
    </source>
</evidence>
<reference evidence="2" key="1">
    <citation type="journal article" date="2015" name="PLoS Genet.">
        <title>Genome Sequence and Transcriptome Analyses of Chrysochromulina tobin: Metabolic Tools for Enhanced Algal Fitness in the Prominent Order Prymnesiales (Haptophyceae).</title>
        <authorList>
            <person name="Hovde B.T."/>
            <person name="Deodato C.R."/>
            <person name="Hunsperger H.M."/>
            <person name="Ryken S.A."/>
            <person name="Yost W."/>
            <person name="Jha R.K."/>
            <person name="Patterson J."/>
            <person name="Monnat R.J. Jr."/>
            <person name="Barlow S.B."/>
            <person name="Starkenburg S.R."/>
            <person name="Cattolico R.A."/>
        </authorList>
    </citation>
    <scope>NUCLEOTIDE SEQUENCE</scope>
    <source>
        <strain evidence="2">CCMP291</strain>
    </source>
</reference>
<dbReference type="Proteomes" id="UP000037460">
    <property type="component" value="Unassembled WGS sequence"/>
</dbReference>
<comment type="caution">
    <text evidence="1">The sequence shown here is derived from an EMBL/GenBank/DDBJ whole genome shotgun (WGS) entry which is preliminary data.</text>
</comment>
<dbReference type="AlphaFoldDB" id="A0A0M0K2H4"/>
<evidence type="ECO:0000313" key="2">
    <source>
        <dbReference type="Proteomes" id="UP000037460"/>
    </source>
</evidence>
<gene>
    <name evidence="1" type="ORF">Ctob_008097</name>
</gene>
<protein>
    <submittedName>
        <fullName evidence="1">Uncharacterized protein</fullName>
    </submittedName>
</protein>
<dbReference type="OrthoDB" id="206160at2759"/>
<sequence>MQKAMEVVMVFRKPVGSARALSERIEQCARLQTFMQEMQEMGQKLSMELDVVFQSLLQGVAEANGMLISGKAGFDSQAGQFKAFGAADFVPMHQAKVLDRSDRLKEDEARLRTLTGERWPWLIESADLLRNLLRVKVEDGNDLQMAATTVRELDRFYVRLVECATQSGEDRYDLYQRLVSL</sequence>
<organism evidence="1 2">
    <name type="scientific">Chrysochromulina tobinii</name>
    <dbReference type="NCBI Taxonomy" id="1460289"/>
    <lineage>
        <taxon>Eukaryota</taxon>
        <taxon>Haptista</taxon>
        <taxon>Haptophyta</taxon>
        <taxon>Prymnesiophyceae</taxon>
        <taxon>Prymnesiales</taxon>
        <taxon>Chrysochromulinaceae</taxon>
        <taxon>Chrysochromulina</taxon>
    </lineage>
</organism>
<dbReference type="EMBL" id="JWZX01001609">
    <property type="protein sequence ID" value="KOO33071.1"/>
    <property type="molecule type" value="Genomic_DNA"/>
</dbReference>
<proteinExistence type="predicted"/>
<keyword evidence="2" id="KW-1185">Reference proteome</keyword>
<accession>A0A0M0K2H4</accession>
<name>A0A0M0K2H4_9EUKA</name>